<evidence type="ECO:0000313" key="3">
    <source>
        <dbReference type="Proteomes" id="UP000290288"/>
    </source>
</evidence>
<protein>
    <submittedName>
        <fullName evidence="2">Uncharacterized protein</fullName>
    </submittedName>
</protein>
<dbReference type="OrthoDB" id="3270336at2759"/>
<name>A0A4Q2DIM8_9AGAR</name>
<dbReference type="Proteomes" id="UP000290288">
    <property type="component" value="Unassembled WGS sequence"/>
</dbReference>
<dbReference type="AlphaFoldDB" id="A0A4Q2DIM8"/>
<keyword evidence="3" id="KW-1185">Reference proteome</keyword>
<sequence length="851" mass="98969">MTSELHCVEGRIQVVDGVPFYSPNSTVDVPLLLDKSLEGMNPFKPSRERRSEVRYADLLRPRRWQKAFYWTAFIPTNHWYKNYHFPPFHHLIQLPRIYYHFPLEDSGYYISQDNSFTKLENEIYRAVVALKNKFELPCVLPFLPNTLGYSDSYAKRSQLVHVLEETREWFSVWFGALSYCIAMAATRQEETEGLKFGGYPDWRQVLKDEGFSEGWIDDLVRSPIGQYSPMYPRVGCILEIVDEHDDQPIKSWFFDHSIPIWWRWGAEERACCQQYNLKSWIPKTISPTAAGEPSRSDIEPTSASGHLSLIKEPEWVDFFRRREARYPHILATETPKDRQRRENRTRNPPVRKAPVFEWLGSYDEPVTWKRTPVTMKCKQDTFDMYRRHQMRYDPFFNEWDLCEHFIFGEPDYEYDSDSEFDIAEQRPYPEIVASIDGSQETYPELDPPPDLFRPGSPSIAPPDHEQETASSSSTTAVQQEVEDVFGRYYGFCAPVLGTHFPDMSIIDRSADWFRRLLGLLPDEIDNHDYLTTIHYQNVQLFLDSNIGNKPATPSLSDLDDSSLTPVRLLPRFRDIVQVDLRSSYKDEDRFDRGEYLYILQPSNPTVPWRLACFSAITALLICRLPTDYTETSIAFYLSQRGIPFRVLSLPPRLRRPLHTPIFHALPIRRMNHRFTKEDYDSYVNQRTSLLGQPHMQAAIRRGGIVWRLAIATLGIADVVRDPTLWGPLFSPTPDLVEDTLTTVELDLLCGAYECVSDDGKQRALRSWWPLVRYYEKEECGENHGHWSNRRESWYGARVMNIQDPLSDAQPLTYTEWKSKLHGVKAIRNFLSHISKASANLLATHAAAVVPP</sequence>
<accession>A0A4Q2DIM8</accession>
<feature type="compositionally biased region" description="Low complexity" evidence="1">
    <location>
        <begin position="468"/>
        <end position="477"/>
    </location>
</feature>
<dbReference type="STRING" id="2316362.A0A4Q2DIM8"/>
<comment type="caution">
    <text evidence="2">The sequence shown here is derived from an EMBL/GenBank/DDBJ whole genome shotgun (WGS) entry which is preliminary data.</text>
</comment>
<evidence type="ECO:0000313" key="2">
    <source>
        <dbReference type="EMBL" id="RXW18901.1"/>
    </source>
</evidence>
<dbReference type="EMBL" id="SDEE01000234">
    <property type="protein sequence ID" value="RXW18901.1"/>
    <property type="molecule type" value="Genomic_DNA"/>
</dbReference>
<gene>
    <name evidence="2" type="ORF">EST38_g6960</name>
</gene>
<proteinExistence type="predicted"/>
<evidence type="ECO:0000256" key="1">
    <source>
        <dbReference type="SAM" id="MobiDB-lite"/>
    </source>
</evidence>
<organism evidence="2 3">
    <name type="scientific">Candolleomyces aberdarensis</name>
    <dbReference type="NCBI Taxonomy" id="2316362"/>
    <lineage>
        <taxon>Eukaryota</taxon>
        <taxon>Fungi</taxon>
        <taxon>Dikarya</taxon>
        <taxon>Basidiomycota</taxon>
        <taxon>Agaricomycotina</taxon>
        <taxon>Agaricomycetes</taxon>
        <taxon>Agaricomycetidae</taxon>
        <taxon>Agaricales</taxon>
        <taxon>Agaricineae</taxon>
        <taxon>Psathyrellaceae</taxon>
        <taxon>Candolleomyces</taxon>
    </lineage>
</organism>
<feature type="region of interest" description="Disordered" evidence="1">
    <location>
        <begin position="439"/>
        <end position="477"/>
    </location>
</feature>
<reference evidence="2 3" key="1">
    <citation type="submission" date="2019-01" db="EMBL/GenBank/DDBJ databases">
        <title>Draft genome sequence of Psathyrella aberdarensis IHI B618.</title>
        <authorList>
            <person name="Buettner E."/>
            <person name="Kellner H."/>
        </authorList>
    </citation>
    <scope>NUCLEOTIDE SEQUENCE [LARGE SCALE GENOMIC DNA]</scope>
    <source>
        <strain evidence="2 3">IHI B618</strain>
    </source>
</reference>